<proteinExistence type="predicted"/>
<dbReference type="GO" id="GO:0016020">
    <property type="term" value="C:membrane"/>
    <property type="evidence" value="ECO:0007669"/>
    <property type="project" value="UniProtKB-SubCell"/>
</dbReference>
<dbReference type="PROSITE" id="PS50850">
    <property type="entry name" value="MFS"/>
    <property type="match status" value="1"/>
</dbReference>
<feature type="transmembrane region" description="Helical" evidence="2">
    <location>
        <begin position="47"/>
        <end position="73"/>
    </location>
</feature>
<evidence type="ECO:0000313" key="5">
    <source>
        <dbReference type="Proteomes" id="UP000887567"/>
    </source>
</evidence>
<dbReference type="SUPFAM" id="SSF103473">
    <property type="entry name" value="MFS general substrate transporter"/>
    <property type="match status" value="1"/>
</dbReference>
<feature type="transmembrane region" description="Helical" evidence="2">
    <location>
        <begin position="117"/>
        <end position="135"/>
    </location>
</feature>
<sequence>MDSKTCSDGNQKPGPQTSLESAELLCHQTKPNESCKSSRFTRVDGPWSWIVVVFLLFCILFQYGCTSTYGILFPDILRGLKSSRALAAIPGSAAVSNTGILGIFIGKLCDQFGSRKILFTGSILSSVGMVSSSYAPNIGVLIGTFGFLLGTGSCMVYFSAMMTTWVVAYEKP</sequence>
<protein>
    <recommendedName>
        <fullName evidence="3">Major facilitator superfamily (MFS) profile domain-containing protein</fullName>
    </recommendedName>
</protein>
<accession>A0A913XE19</accession>
<feature type="transmembrane region" description="Helical" evidence="2">
    <location>
        <begin position="141"/>
        <end position="168"/>
    </location>
</feature>
<dbReference type="KEGG" id="epa:110241495"/>
<keyword evidence="2" id="KW-0472">Membrane</keyword>
<dbReference type="RefSeq" id="XP_020903015.1">
    <property type="nucleotide sequence ID" value="XM_021047356.2"/>
</dbReference>
<dbReference type="InterPro" id="IPR020846">
    <property type="entry name" value="MFS_dom"/>
</dbReference>
<dbReference type="InterPro" id="IPR036259">
    <property type="entry name" value="MFS_trans_sf"/>
</dbReference>
<keyword evidence="2" id="KW-1133">Transmembrane helix</keyword>
<reference evidence="4" key="1">
    <citation type="submission" date="2022-11" db="UniProtKB">
        <authorList>
            <consortium name="EnsemblMetazoa"/>
        </authorList>
    </citation>
    <scope>IDENTIFICATION</scope>
</reference>
<feature type="domain" description="Major facilitator superfamily (MFS) profile" evidence="3">
    <location>
        <begin position="50"/>
        <end position="172"/>
    </location>
</feature>
<evidence type="ECO:0000259" key="3">
    <source>
        <dbReference type="PROSITE" id="PS50850"/>
    </source>
</evidence>
<dbReference type="Gene3D" id="1.20.1250.20">
    <property type="entry name" value="MFS general substrate transporter like domains"/>
    <property type="match status" value="1"/>
</dbReference>
<keyword evidence="2" id="KW-0812">Transmembrane</keyword>
<dbReference type="GO" id="GO:0022857">
    <property type="term" value="F:transmembrane transporter activity"/>
    <property type="evidence" value="ECO:0007669"/>
    <property type="project" value="InterPro"/>
</dbReference>
<evidence type="ECO:0000313" key="4">
    <source>
        <dbReference type="EnsemblMetazoa" id="XP_020903015.1"/>
    </source>
</evidence>
<organism evidence="4 5">
    <name type="scientific">Exaiptasia diaphana</name>
    <name type="common">Tropical sea anemone</name>
    <name type="synonym">Aiptasia pulchella</name>
    <dbReference type="NCBI Taxonomy" id="2652724"/>
    <lineage>
        <taxon>Eukaryota</taxon>
        <taxon>Metazoa</taxon>
        <taxon>Cnidaria</taxon>
        <taxon>Anthozoa</taxon>
        <taxon>Hexacorallia</taxon>
        <taxon>Actiniaria</taxon>
        <taxon>Aiptasiidae</taxon>
        <taxon>Exaiptasia</taxon>
    </lineage>
</organism>
<evidence type="ECO:0000256" key="2">
    <source>
        <dbReference type="SAM" id="Phobius"/>
    </source>
</evidence>
<dbReference type="InterPro" id="IPR050327">
    <property type="entry name" value="Proton-linked_MCT"/>
</dbReference>
<evidence type="ECO:0000256" key="1">
    <source>
        <dbReference type="ARBA" id="ARBA00004141"/>
    </source>
</evidence>
<dbReference type="PANTHER" id="PTHR11360">
    <property type="entry name" value="MONOCARBOXYLATE TRANSPORTER"/>
    <property type="match status" value="1"/>
</dbReference>
<dbReference type="AlphaFoldDB" id="A0A913XE19"/>
<feature type="transmembrane region" description="Helical" evidence="2">
    <location>
        <begin position="85"/>
        <end position="105"/>
    </location>
</feature>
<keyword evidence="5" id="KW-1185">Reference proteome</keyword>
<dbReference type="PANTHER" id="PTHR11360:SF251">
    <property type="entry name" value="MAJOR FACILITATOR SUPERFAMILY (MFS) PROFILE DOMAIN-CONTAINING PROTEIN"/>
    <property type="match status" value="1"/>
</dbReference>
<name>A0A913XE19_EXADI</name>
<dbReference type="GeneID" id="110241495"/>
<comment type="subcellular location">
    <subcellularLocation>
        <location evidence="1">Membrane</location>
        <topology evidence="1">Multi-pass membrane protein</topology>
    </subcellularLocation>
</comment>
<dbReference type="EnsemblMetazoa" id="XM_021047356.2">
    <property type="protein sequence ID" value="XP_020903015.1"/>
    <property type="gene ID" value="LOC110241495"/>
</dbReference>
<dbReference type="Proteomes" id="UP000887567">
    <property type="component" value="Unplaced"/>
</dbReference>